<dbReference type="EMBL" id="QJUP01000002">
    <property type="protein sequence ID" value="TBU99269.1"/>
    <property type="molecule type" value="Genomic_DNA"/>
</dbReference>
<dbReference type="Gene3D" id="1.10.1740.10">
    <property type="match status" value="1"/>
</dbReference>
<dbReference type="InterPro" id="IPR036388">
    <property type="entry name" value="WH-like_DNA-bd_sf"/>
</dbReference>
<dbReference type="SUPFAM" id="SSF88659">
    <property type="entry name" value="Sigma3 and sigma4 domains of RNA polymerase sigma factors"/>
    <property type="match status" value="1"/>
</dbReference>
<comment type="caution">
    <text evidence="7">The sequence shown here is derived from an EMBL/GenBank/DDBJ whole genome shotgun (WGS) entry which is preliminary data.</text>
</comment>
<dbReference type="Gene3D" id="1.10.10.10">
    <property type="entry name" value="Winged helix-like DNA-binding domain superfamily/Winged helix DNA-binding domain"/>
    <property type="match status" value="1"/>
</dbReference>
<feature type="domain" description="RNA polymerase sigma factor 70 region 4 type 2" evidence="6">
    <location>
        <begin position="111"/>
        <end position="163"/>
    </location>
</feature>
<protein>
    <submittedName>
        <fullName evidence="7">RNA polymerase subunit sigma</fullName>
    </submittedName>
</protein>
<dbReference type="AlphaFoldDB" id="A0A4Q9REL0"/>
<evidence type="ECO:0000256" key="1">
    <source>
        <dbReference type="ARBA" id="ARBA00010641"/>
    </source>
</evidence>
<dbReference type="PANTHER" id="PTHR43133:SF63">
    <property type="entry name" value="RNA POLYMERASE SIGMA FACTOR FECI-RELATED"/>
    <property type="match status" value="1"/>
</dbReference>
<keyword evidence="3" id="KW-0731">Sigma factor</keyword>
<dbReference type="SUPFAM" id="SSF88946">
    <property type="entry name" value="Sigma2 domain of RNA polymerase sigma factors"/>
    <property type="match status" value="1"/>
</dbReference>
<evidence type="ECO:0000256" key="3">
    <source>
        <dbReference type="ARBA" id="ARBA00023082"/>
    </source>
</evidence>
<dbReference type="Proteomes" id="UP000292639">
    <property type="component" value="Unassembled WGS sequence"/>
</dbReference>
<name>A0A4Q9REL0_9GAMM</name>
<dbReference type="GO" id="GO:0003677">
    <property type="term" value="F:DNA binding"/>
    <property type="evidence" value="ECO:0007669"/>
    <property type="project" value="InterPro"/>
</dbReference>
<comment type="similarity">
    <text evidence="1">Belongs to the sigma-70 factor family. ECF subfamily.</text>
</comment>
<keyword evidence="2" id="KW-0805">Transcription regulation</keyword>
<evidence type="ECO:0000256" key="2">
    <source>
        <dbReference type="ARBA" id="ARBA00023015"/>
    </source>
</evidence>
<keyword evidence="8" id="KW-1185">Reference proteome</keyword>
<dbReference type="InterPro" id="IPR014284">
    <property type="entry name" value="RNA_pol_sigma-70_dom"/>
</dbReference>
<accession>A0A4Q9REL0</accession>
<evidence type="ECO:0000313" key="8">
    <source>
        <dbReference type="Proteomes" id="UP000292639"/>
    </source>
</evidence>
<dbReference type="GO" id="GO:0016987">
    <property type="term" value="F:sigma factor activity"/>
    <property type="evidence" value="ECO:0007669"/>
    <property type="project" value="UniProtKB-KW"/>
</dbReference>
<keyword evidence="4" id="KW-0804">Transcription</keyword>
<sequence length="169" mass="19600">MPQPDPSQQRALQQLYEQHNDWLRSWIRKRMDCSEQAADLTHDTFLQVLLRRKAIELREPHAYLSSIARSLLIDRFRRRALERAYLEALASHPETLQPSPENHSLVIEALLEIDGMLDELGPRGREIFLMAQLDGMSFVSIGQRLGISTNTVRKHFVRAMARCLLLIED</sequence>
<proteinExistence type="inferred from homology"/>
<dbReference type="InterPro" id="IPR013249">
    <property type="entry name" value="RNA_pol_sigma70_r4_t2"/>
</dbReference>
<feature type="domain" description="RNA polymerase sigma-70 region 2" evidence="5">
    <location>
        <begin position="15"/>
        <end position="80"/>
    </location>
</feature>
<dbReference type="InterPro" id="IPR007627">
    <property type="entry name" value="RNA_pol_sigma70_r2"/>
</dbReference>
<dbReference type="InterPro" id="IPR013324">
    <property type="entry name" value="RNA_pol_sigma_r3/r4-like"/>
</dbReference>
<evidence type="ECO:0000256" key="4">
    <source>
        <dbReference type="ARBA" id="ARBA00023163"/>
    </source>
</evidence>
<dbReference type="NCBIfam" id="TIGR02937">
    <property type="entry name" value="sigma70-ECF"/>
    <property type="match status" value="1"/>
</dbReference>
<evidence type="ECO:0000313" key="7">
    <source>
        <dbReference type="EMBL" id="TBU99269.1"/>
    </source>
</evidence>
<evidence type="ECO:0000259" key="5">
    <source>
        <dbReference type="Pfam" id="PF04542"/>
    </source>
</evidence>
<dbReference type="GO" id="GO:0006352">
    <property type="term" value="P:DNA-templated transcription initiation"/>
    <property type="evidence" value="ECO:0007669"/>
    <property type="project" value="InterPro"/>
</dbReference>
<evidence type="ECO:0000259" key="6">
    <source>
        <dbReference type="Pfam" id="PF08281"/>
    </source>
</evidence>
<dbReference type="PANTHER" id="PTHR43133">
    <property type="entry name" value="RNA POLYMERASE ECF-TYPE SIGMA FACTO"/>
    <property type="match status" value="1"/>
</dbReference>
<dbReference type="RefSeq" id="WP_131182851.1">
    <property type="nucleotide sequence ID" value="NZ_QJUO01000001.1"/>
</dbReference>
<dbReference type="InterPro" id="IPR013325">
    <property type="entry name" value="RNA_pol_sigma_r2"/>
</dbReference>
<dbReference type="Pfam" id="PF04542">
    <property type="entry name" value="Sigma70_r2"/>
    <property type="match status" value="1"/>
</dbReference>
<gene>
    <name evidence="7" type="ORF">DNJ96_02880</name>
</gene>
<reference evidence="7 8" key="1">
    <citation type="submission" date="2018-06" db="EMBL/GenBank/DDBJ databases">
        <title>Three novel Pseudomonas species isolated from symptomatic oak.</title>
        <authorList>
            <person name="Bueno-Gonzalez V."/>
            <person name="Brady C."/>
        </authorList>
    </citation>
    <scope>NUCLEOTIDE SEQUENCE [LARGE SCALE GENOMIC DNA]</scope>
    <source>
        <strain evidence="7 8">P17C</strain>
    </source>
</reference>
<dbReference type="Pfam" id="PF08281">
    <property type="entry name" value="Sigma70_r4_2"/>
    <property type="match status" value="1"/>
</dbReference>
<dbReference type="InterPro" id="IPR039425">
    <property type="entry name" value="RNA_pol_sigma-70-like"/>
</dbReference>
<organism evidence="7 8">
    <name type="scientific">Stutzerimonas kirkiae</name>
    <dbReference type="NCBI Taxonomy" id="2211392"/>
    <lineage>
        <taxon>Bacteria</taxon>
        <taxon>Pseudomonadati</taxon>
        <taxon>Pseudomonadota</taxon>
        <taxon>Gammaproteobacteria</taxon>
        <taxon>Pseudomonadales</taxon>
        <taxon>Pseudomonadaceae</taxon>
        <taxon>Stutzerimonas</taxon>
    </lineage>
</organism>